<dbReference type="FunFam" id="1.10.287.2170:FF:000001">
    <property type="entry name" value="POSSIBLE RESOLVASE"/>
    <property type="match status" value="1"/>
</dbReference>
<dbReference type="EMBL" id="JAOB01000093">
    <property type="protein sequence ID" value="EUA07289.1"/>
    <property type="molecule type" value="Genomic_DNA"/>
</dbReference>
<dbReference type="AlphaFoldDB" id="X7YJM8"/>
<comment type="caution">
    <text evidence="1">The sequence shown here is derived from an EMBL/GenBank/DDBJ whole genome shotgun (WGS) entry which is preliminary data.</text>
</comment>
<dbReference type="Gene3D" id="1.10.287.2170">
    <property type="match status" value="1"/>
</dbReference>
<organism evidence="1">
    <name type="scientific">Mycobacterium xenopi 4042</name>
    <dbReference type="NCBI Taxonomy" id="1299334"/>
    <lineage>
        <taxon>Bacteria</taxon>
        <taxon>Bacillati</taxon>
        <taxon>Actinomycetota</taxon>
        <taxon>Actinomycetes</taxon>
        <taxon>Mycobacteriales</taxon>
        <taxon>Mycobacteriaceae</taxon>
        <taxon>Mycobacterium</taxon>
    </lineage>
</organism>
<protein>
    <submittedName>
        <fullName evidence="1">Resolvase domain protein</fullName>
    </submittedName>
</protein>
<sequence>MVIDPGETTDDLVRDMIEVLTSMCARLYGRRGARNRAMRAVTAAKREPGAA</sequence>
<reference evidence="1" key="1">
    <citation type="submission" date="2014-01" db="EMBL/GenBank/DDBJ databases">
        <authorList>
            <person name="Brown-Elliot B."/>
            <person name="Wallace R."/>
            <person name="Lenaerts A."/>
            <person name="Ordway D."/>
            <person name="DeGroote M.A."/>
            <person name="Parker T."/>
            <person name="Sizemore C."/>
            <person name="Tallon L.J."/>
            <person name="Sadzewicz L.K."/>
            <person name="Sengamalay N."/>
            <person name="Fraser C.M."/>
            <person name="Hine E."/>
            <person name="Shefchek K.A."/>
            <person name="Das S.P."/>
            <person name="Tettelin H."/>
        </authorList>
    </citation>
    <scope>NUCLEOTIDE SEQUENCE [LARGE SCALE GENOMIC DNA]</scope>
    <source>
        <strain evidence="1">4042</strain>
    </source>
</reference>
<evidence type="ECO:0000313" key="1">
    <source>
        <dbReference type="EMBL" id="EUA07289.1"/>
    </source>
</evidence>
<accession>X7YJM8</accession>
<dbReference type="PATRIC" id="fig|1299334.3.peg.9930"/>
<gene>
    <name evidence="1" type="ORF">I553_0341</name>
</gene>
<name>X7YJM8_MYCXE</name>
<proteinExistence type="predicted"/>